<comment type="caution">
    <text evidence="2">The sequence shown here is derived from an EMBL/GenBank/DDBJ whole genome shotgun (WGS) entry which is preliminary data.</text>
</comment>
<keyword evidence="1" id="KW-1133">Transmembrane helix</keyword>
<dbReference type="Proteomes" id="UP000636918">
    <property type="component" value="Unassembled WGS sequence"/>
</dbReference>
<evidence type="ECO:0000313" key="2">
    <source>
        <dbReference type="EMBL" id="MBL0747525.1"/>
    </source>
</evidence>
<gene>
    <name evidence="2" type="ORF">JI751_07885</name>
</gene>
<protein>
    <submittedName>
        <fullName evidence="2">Uncharacterized protein</fullName>
    </submittedName>
</protein>
<feature type="transmembrane region" description="Helical" evidence="1">
    <location>
        <begin position="25"/>
        <end position="46"/>
    </location>
</feature>
<reference evidence="2 3" key="1">
    <citation type="submission" date="2021-01" db="EMBL/GenBank/DDBJ databases">
        <title>Genome seq and assembly of Nocardiodes sp. G10.</title>
        <authorList>
            <person name="Chhetri G."/>
        </authorList>
    </citation>
    <scope>NUCLEOTIDE SEQUENCE [LARGE SCALE GENOMIC DNA]</scope>
    <source>
        <strain evidence="2 3">G10</strain>
    </source>
</reference>
<sequence length="53" mass="5360">MSTTQPLGRTAVATPLRVRDQAREAAALIAFSAATASALALGLLLLTHLGSQG</sequence>
<keyword evidence="3" id="KW-1185">Reference proteome</keyword>
<keyword evidence="1" id="KW-0472">Membrane</keyword>
<keyword evidence="1" id="KW-0812">Transmembrane</keyword>
<dbReference type="RefSeq" id="WP_201935305.1">
    <property type="nucleotide sequence ID" value="NZ_JAERSG010000002.1"/>
</dbReference>
<dbReference type="EMBL" id="JAERSG010000002">
    <property type="protein sequence ID" value="MBL0747525.1"/>
    <property type="molecule type" value="Genomic_DNA"/>
</dbReference>
<proteinExistence type="predicted"/>
<evidence type="ECO:0000313" key="3">
    <source>
        <dbReference type="Proteomes" id="UP000636918"/>
    </source>
</evidence>
<name>A0ABS1L758_9ACTN</name>
<organism evidence="2 3">
    <name type="scientific">Nocardioides baculatus</name>
    <dbReference type="NCBI Taxonomy" id="2801337"/>
    <lineage>
        <taxon>Bacteria</taxon>
        <taxon>Bacillati</taxon>
        <taxon>Actinomycetota</taxon>
        <taxon>Actinomycetes</taxon>
        <taxon>Propionibacteriales</taxon>
        <taxon>Nocardioidaceae</taxon>
        <taxon>Nocardioides</taxon>
    </lineage>
</organism>
<accession>A0ABS1L758</accession>
<evidence type="ECO:0000256" key="1">
    <source>
        <dbReference type="SAM" id="Phobius"/>
    </source>
</evidence>